<reference evidence="1" key="1">
    <citation type="submission" date="2022-09" db="EMBL/GenBank/DDBJ databases">
        <title>Intensive care unit water sources are persistently colonized with multi-drug resistant bacteria and are the site of extensive horizontal gene transfer of antibiotic resistance genes.</title>
        <authorList>
            <person name="Diorio-Toth L."/>
        </authorList>
    </citation>
    <scope>NUCLEOTIDE SEQUENCE</scope>
    <source>
        <strain evidence="1">GD04000</strain>
    </source>
</reference>
<organism evidence="1 2">
    <name type="scientific">Ectopseudomonas oleovorans</name>
    <name type="common">Pseudomonas oleovorans</name>
    <dbReference type="NCBI Taxonomy" id="301"/>
    <lineage>
        <taxon>Bacteria</taxon>
        <taxon>Pseudomonadati</taxon>
        <taxon>Pseudomonadota</taxon>
        <taxon>Gammaproteobacteria</taxon>
        <taxon>Pseudomonadales</taxon>
        <taxon>Pseudomonadaceae</taxon>
        <taxon>Ectopseudomonas</taxon>
    </lineage>
</organism>
<comment type="caution">
    <text evidence="1">The sequence shown here is derived from an EMBL/GenBank/DDBJ whole genome shotgun (WGS) entry which is preliminary data.</text>
</comment>
<accession>A0AB35KWW9</accession>
<dbReference type="EMBL" id="JAOEET010000004">
    <property type="protein sequence ID" value="MDH0566134.1"/>
    <property type="molecule type" value="Genomic_DNA"/>
</dbReference>
<dbReference type="Proteomes" id="UP001159292">
    <property type="component" value="Unassembled WGS sequence"/>
</dbReference>
<dbReference type="RefSeq" id="WP_257597684.1">
    <property type="nucleotide sequence ID" value="NZ_JANKBU010000014.1"/>
</dbReference>
<protein>
    <submittedName>
        <fullName evidence="1">Uncharacterized protein</fullName>
    </submittedName>
</protein>
<proteinExistence type="predicted"/>
<name>A0AB35KWW9_ECTOL</name>
<gene>
    <name evidence="1" type="ORF">N7671_02430</name>
</gene>
<evidence type="ECO:0000313" key="1">
    <source>
        <dbReference type="EMBL" id="MDH0566134.1"/>
    </source>
</evidence>
<dbReference type="AlphaFoldDB" id="A0AB35KWW9"/>
<evidence type="ECO:0000313" key="2">
    <source>
        <dbReference type="Proteomes" id="UP001159292"/>
    </source>
</evidence>
<sequence length="435" mass="49790">MVTTIVMTYFFYWTYQLYQYGEIPINKKDVMLRKAIVSRFPTGYEVEIKNADLLGFGDKFLIGYGNRAFVGKAFAMDEYAVDRLQRLTGENNRPLVKIFYIAEPGVWSSLLNLNPLLDIQKNIIELSLREYKSIELIPLSGDTKQSPLEQFKADYAFPYLFSLSDLNVGDIDNDGMDELQLSYLSYAGGSGGTRWSIIYEMKNGELSAHSGYPEMLNISLAKFIQAVSLYSGLDGVRPRDEAALKKVVQINVDNLALTPEEQTTLLAAPLNTDNALNVFLNLARRETYEPSRFIDLSDQQVVELPARHTDDYSGFVDIGTRKIFVESFYVDDDACHWCAHRWRLMAYHYDNGRWISDRTINGDSFNGQWLNDAEELTLNDVFGAYHDQGLAGLAWSFIDKRWTASSFHERDDPLGIEMRTVSPVEQWVRKSYRDN</sequence>